<dbReference type="Gene3D" id="1.10.3290.10">
    <property type="entry name" value="Fido-like domain"/>
    <property type="match status" value="1"/>
</dbReference>
<dbReference type="InterPro" id="IPR040198">
    <property type="entry name" value="Fido_containing"/>
</dbReference>
<comment type="caution">
    <text evidence="2">The sequence shown here is derived from an EMBL/GenBank/DDBJ whole genome shotgun (WGS) entry which is preliminary data.</text>
</comment>
<dbReference type="PROSITE" id="PS51459">
    <property type="entry name" value="FIDO"/>
    <property type="match status" value="1"/>
</dbReference>
<dbReference type="PANTHER" id="PTHR13504">
    <property type="entry name" value="FIDO DOMAIN-CONTAINING PROTEIN DDB_G0283145"/>
    <property type="match status" value="1"/>
</dbReference>
<dbReference type="InterPro" id="IPR003812">
    <property type="entry name" value="Fido"/>
</dbReference>
<dbReference type="Pfam" id="PF02661">
    <property type="entry name" value="Fic"/>
    <property type="match status" value="1"/>
</dbReference>
<sequence length="162" mass="18363">MTPMFDHLRKTPWEPTFDWVETALAAAHQINKWHEDYPRRVPATQAALASEAELPFPISSHLLLRLHTEVFGDQLFAGNWRGVWVRVGLHVPPGPKLIPGLMEELERAYAQHPLTLDSLEAWYTDFQTIHPYQDGNGRVGGIVVAAYAHALEPERGWLAPNQ</sequence>
<evidence type="ECO:0000259" key="1">
    <source>
        <dbReference type="PROSITE" id="PS51459"/>
    </source>
</evidence>
<dbReference type="PANTHER" id="PTHR13504:SF38">
    <property type="entry name" value="FIDO DOMAIN-CONTAINING PROTEIN"/>
    <property type="match status" value="1"/>
</dbReference>
<proteinExistence type="predicted"/>
<evidence type="ECO:0000313" key="2">
    <source>
        <dbReference type="EMBL" id="KKL91630.1"/>
    </source>
</evidence>
<accession>A0A0F9ICS8</accession>
<reference evidence="2" key="1">
    <citation type="journal article" date="2015" name="Nature">
        <title>Complex archaea that bridge the gap between prokaryotes and eukaryotes.</title>
        <authorList>
            <person name="Spang A."/>
            <person name="Saw J.H."/>
            <person name="Jorgensen S.L."/>
            <person name="Zaremba-Niedzwiedzka K."/>
            <person name="Martijn J."/>
            <person name="Lind A.E."/>
            <person name="van Eijk R."/>
            <person name="Schleper C."/>
            <person name="Guy L."/>
            <person name="Ettema T.J."/>
        </authorList>
    </citation>
    <scope>NUCLEOTIDE SEQUENCE</scope>
</reference>
<organism evidence="2">
    <name type="scientific">marine sediment metagenome</name>
    <dbReference type="NCBI Taxonomy" id="412755"/>
    <lineage>
        <taxon>unclassified sequences</taxon>
        <taxon>metagenomes</taxon>
        <taxon>ecological metagenomes</taxon>
    </lineage>
</organism>
<gene>
    <name evidence="2" type="ORF">LCGC14_1892770</name>
</gene>
<dbReference type="AlphaFoldDB" id="A0A0F9ICS8"/>
<feature type="domain" description="Fido" evidence="1">
    <location>
        <begin position="58"/>
        <end position="162"/>
    </location>
</feature>
<protein>
    <recommendedName>
        <fullName evidence="1">Fido domain-containing protein</fullName>
    </recommendedName>
</protein>
<dbReference type="SUPFAM" id="SSF140931">
    <property type="entry name" value="Fic-like"/>
    <property type="match status" value="1"/>
</dbReference>
<name>A0A0F9ICS8_9ZZZZ</name>
<dbReference type="InterPro" id="IPR036597">
    <property type="entry name" value="Fido-like_dom_sf"/>
</dbReference>
<dbReference type="EMBL" id="LAZR01019682">
    <property type="protein sequence ID" value="KKL91630.1"/>
    <property type="molecule type" value="Genomic_DNA"/>
</dbReference>